<keyword evidence="3" id="KW-0677">Repeat</keyword>
<dbReference type="PANTHER" id="PTHR45954">
    <property type="entry name" value="LD33695P"/>
    <property type="match status" value="1"/>
</dbReference>
<dbReference type="EMBL" id="CZCZ02000005">
    <property type="protein sequence ID" value="CAC5340085.1"/>
    <property type="molecule type" value="Genomic_DNA"/>
</dbReference>
<dbReference type="AlphaFoldDB" id="A0A6J7ZF63"/>
<evidence type="ECO:0000256" key="5">
    <source>
        <dbReference type="SAM" id="MobiDB-lite"/>
    </source>
</evidence>
<dbReference type="InterPro" id="IPR052386">
    <property type="entry name" value="GPSM"/>
</dbReference>
<gene>
    <name evidence="6" type="ORF">PLAN_100135</name>
</gene>
<evidence type="ECO:0000313" key="6">
    <source>
        <dbReference type="EMBL" id="CAC5340085.1"/>
    </source>
</evidence>
<dbReference type="InterPro" id="IPR011990">
    <property type="entry name" value="TPR-like_helical_dom_sf"/>
</dbReference>
<evidence type="ECO:0000256" key="4">
    <source>
        <dbReference type="PROSITE-ProRule" id="PRU00339"/>
    </source>
</evidence>
<keyword evidence="4" id="KW-0802">TPR repeat</keyword>
<evidence type="ECO:0000256" key="3">
    <source>
        <dbReference type="ARBA" id="ARBA00022737"/>
    </source>
</evidence>
<dbReference type="GO" id="GO:0005938">
    <property type="term" value="C:cell cortex"/>
    <property type="evidence" value="ECO:0007669"/>
    <property type="project" value="TreeGrafter"/>
</dbReference>
<organism evidence="6 7">
    <name type="scientific">Planktothrix rubescens CCAP 1459/22</name>
    <dbReference type="NCBI Taxonomy" id="329571"/>
    <lineage>
        <taxon>Bacteria</taxon>
        <taxon>Bacillati</taxon>
        <taxon>Cyanobacteriota</taxon>
        <taxon>Cyanophyceae</taxon>
        <taxon>Oscillatoriophycideae</taxon>
        <taxon>Oscillatoriales</taxon>
        <taxon>Microcoleaceae</taxon>
        <taxon>Planktothrix</taxon>
    </lineage>
</organism>
<dbReference type="PANTHER" id="PTHR45954:SF1">
    <property type="entry name" value="LD33695P"/>
    <property type="match status" value="1"/>
</dbReference>
<dbReference type="Gene3D" id="1.25.40.10">
    <property type="entry name" value="Tetratricopeptide repeat domain"/>
    <property type="match status" value="2"/>
</dbReference>
<name>A0A6J7ZF63_PLARU</name>
<feature type="compositionally biased region" description="Polar residues" evidence="5">
    <location>
        <begin position="422"/>
        <end position="434"/>
    </location>
</feature>
<feature type="repeat" description="TPR" evidence="4">
    <location>
        <begin position="126"/>
        <end position="159"/>
    </location>
</feature>
<keyword evidence="7" id="KW-1185">Reference proteome</keyword>
<feature type="repeat" description="TPR" evidence="4">
    <location>
        <begin position="206"/>
        <end position="239"/>
    </location>
</feature>
<dbReference type="PROSITE" id="PS50005">
    <property type="entry name" value="TPR"/>
    <property type="match status" value="4"/>
</dbReference>
<sequence length="434" mass="48321">MKSEPQPAYLNLINQLLTCASGEEQEILNTHPELLDDGLVAAMLEKADNLREQGELNNANRLKDFAGILGKVDGDFLAGIALKAEADRVLEQGNQQYAISQFREALQSWEQALTIYREIEDRQGEANSLGNLGNAYLCLGQFQKAIAFHQQSLEIAREIGYRQGEAASLGSLGNAYYSLGQFQKALGFYEQSLEIAREIGYRQGEAACLCGLGAAYYSLGQYERAIAFHEQLLEMAREIGYRLGEAASLGNLGEAYYSLGQYQQATECHQQYLEISREIGFRQGESIALNNLGNTLLKTHQLAEAETALRDSIKIHETLRSELVNNDHKASIFEIQVESYRLLQQVLVAQTRFDQALEISEMSRTRAFVELLQQTLLTTPPQSPPYQWEEVDKSPLTKWGLSESLPLKPPIAKGGLGGYQFPKSNKSPATETPQ</sequence>
<dbReference type="GO" id="GO:0001965">
    <property type="term" value="F:G-protein alpha-subunit binding"/>
    <property type="evidence" value="ECO:0007669"/>
    <property type="project" value="TreeGrafter"/>
</dbReference>
<comment type="subcellular location">
    <subcellularLocation>
        <location evidence="1">Cytoplasm</location>
    </subcellularLocation>
</comment>
<proteinExistence type="predicted"/>
<dbReference type="Proteomes" id="UP000196521">
    <property type="component" value="Unassembled WGS sequence"/>
</dbReference>
<dbReference type="SMART" id="SM00028">
    <property type="entry name" value="TPR"/>
    <property type="match status" value="6"/>
</dbReference>
<protein>
    <submittedName>
        <fullName evidence="6">Uncharacterized protein</fullName>
    </submittedName>
</protein>
<dbReference type="RefSeq" id="WP_043938683.1">
    <property type="nucleotide sequence ID" value="NZ_LR812491.1"/>
</dbReference>
<dbReference type="GO" id="GO:0005092">
    <property type="term" value="F:GDP-dissociation inhibitor activity"/>
    <property type="evidence" value="ECO:0007669"/>
    <property type="project" value="TreeGrafter"/>
</dbReference>
<dbReference type="InterPro" id="IPR019734">
    <property type="entry name" value="TPR_rpt"/>
</dbReference>
<dbReference type="SUPFAM" id="SSF48452">
    <property type="entry name" value="TPR-like"/>
    <property type="match status" value="2"/>
</dbReference>
<keyword evidence="2" id="KW-0963">Cytoplasm</keyword>
<evidence type="ECO:0000256" key="2">
    <source>
        <dbReference type="ARBA" id="ARBA00022490"/>
    </source>
</evidence>
<evidence type="ECO:0000256" key="1">
    <source>
        <dbReference type="ARBA" id="ARBA00004496"/>
    </source>
</evidence>
<accession>A0A6J7ZF63</accession>
<feature type="repeat" description="TPR" evidence="4">
    <location>
        <begin position="166"/>
        <end position="199"/>
    </location>
</feature>
<comment type="caution">
    <text evidence="6">The sequence shown here is derived from an EMBL/GenBank/DDBJ whole genome shotgun (WGS) entry which is preliminary data.</text>
</comment>
<evidence type="ECO:0000313" key="7">
    <source>
        <dbReference type="Proteomes" id="UP000196521"/>
    </source>
</evidence>
<feature type="region of interest" description="Disordered" evidence="5">
    <location>
        <begin position="413"/>
        <end position="434"/>
    </location>
</feature>
<dbReference type="Pfam" id="PF13424">
    <property type="entry name" value="TPR_12"/>
    <property type="match status" value="3"/>
</dbReference>
<reference evidence="6" key="1">
    <citation type="submission" date="2020-05" db="EMBL/GenBank/DDBJ databases">
        <authorList>
            <consortium name="Genoscope - CEA"/>
            <person name="William W."/>
        </authorList>
    </citation>
    <scope>NUCLEOTIDE SEQUENCE [LARGE SCALE GENOMIC DNA]</scope>
    <source>
        <strain evidence="6">PCC 7821</strain>
    </source>
</reference>
<feature type="repeat" description="TPR" evidence="4">
    <location>
        <begin position="246"/>
        <end position="279"/>
    </location>
</feature>